<evidence type="ECO:0008006" key="4">
    <source>
        <dbReference type="Google" id="ProtNLM"/>
    </source>
</evidence>
<feature type="non-terminal residue" evidence="2">
    <location>
        <position position="1"/>
    </location>
</feature>
<feature type="transmembrane region" description="Helical" evidence="1">
    <location>
        <begin position="17"/>
        <end position="42"/>
    </location>
</feature>
<keyword evidence="1" id="KW-0812">Transmembrane</keyword>
<dbReference type="Proteomes" id="UP000217790">
    <property type="component" value="Unassembled WGS sequence"/>
</dbReference>
<protein>
    <recommendedName>
        <fullName evidence="4">Cation-transporting P-type ATPase C-terminal domain-containing protein</fullName>
    </recommendedName>
</protein>
<dbReference type="EMBL" id="KZ293644">
    <property type="protein sequence ID" value="PBL04526.1"/>
    <property type="molecule type" value="Genomic_DNA"/>
</dbReference>
<proteinExistence type="predicted"/>
<gene>
    <name evidence="2" type="ORF">ARMGADRAFT_912598</name>
</gene>
<dbReference type="Gene3D" id="1.20.1110.10">
    <property type="entry name" value="Calcium-transporting ATPase, transmembrane domain"/>
    <property type="match status" value="1"/>
</dbReference>
<dbReference type="InterPro" id="IPR023298">
    <property type="entry name" value="ATPase_P-typ_TM_dom_sf"/>
</dbReference>
<dbReference type="OrthoDB" id="3352408at2759"/>
<dbReference type="STRING" id="47427.A0A2H3EAT5"/>
<keyword evidence="3" id="KW-1185">Reference proteome</keyword>
<dbReference type="InParanoid" id="A0A2H3EAT5"/>
<dbReference type="AlphaFoldDB" id="A0A2H3EAT5"/>
<evidence type="ECO:0000313" key="2">
    <source>
        <dbReference type="EMBL" id="PBL04526.1"/>
    </source>
</evidence>
<sequence>SAVQNHGLGCEPTHNKMLLMTVSVSMITQIVFVYVPVIQSVFQAEGLRMVWM</sequence>
<accession>A0A2H3EAT5</accession>
<organism evidence="2 3">
    <name type="scientific">Armillaria gallica</name>
    <name type="common">Bulbous honey fungus</name>
    <name type="synonym">Armillaria bulbosa</name>
    <dbReference type="NCBI Taxonomy" id="47427"/>
    <lineage>
        <taxon>Eukaryota</taxon>
        <taxon>Fungi</taxon>
        <taxon>Dikarya</taxon>
        <taxon>Basidiomycota</taxon>
        <taxon>Agaricomycotina</taxon>
        <taxon>Agaricomycetes</taxon>
        <taxon>Agaricomycetidae</taxon>
        <taxon>Agaricales</taxon>
        <taxon>Marasmiineae</taxon>
        <taxon>Physalacriaceae</taxon>
        <taxon>Armillaria</taxon>
    </lineage>
</organism>
<keyword evidence="1" id="KW-0472">Membrane</keyword>
<evidence type="ECO:0000313" key="3">
    <source>
        <dbReference type="Proteomes" id="UP000217790"/>
    </source>
</evidence>
<keyword evidence="1" id="KW-1133">Transmembrane helix</keyword>
<evidence type="ECO:0000256" key="1">
    <source>
        <dbReference type="SAM" id="Phobius"/>
    </source>
</evidence>
<name>A0A2H3EAT5_ARMGA</name>
<dbReference type="SUPFAM" id="SSF81665">
    <property type="entry name" value="Calcium ATPase, transmembrane domain M"/>
    <property type="match status" value="1"/>
</dbReference>
<reference evidence="3" key="1">
    <citation type="journal article" date="2017" name="Nat. Ecol. Evol.">
        <title>Genome expansion and lineage-specific genetic innovations in the forest pathogenic fungi Armillaria.</title>
        <authorList>
            <person name="Sipos G."/>
            <person name="Prasanna A.N."/>
            <person name="Walter M.C."/>
            <person name="O'Connor E."/>
            <person name="Balint B."/>
            <person name="Krizsan K."/>
            <person name="Kiss B."/>
            <person name="Hess J."/>
            <person name="Varga T."/>
            <person name="Slot J."/>
            <person name="Riley R."/>
            <person name="Boka B."/>
            <person name="Rigling D."/>
            <person name="Barry K."/>
            <person name="Lee J."/>
            <person name="Mihaltcheva S."/>
            <person name="LaButti K."/>
            <person name="Lipzen A."/>
            <person name="Waldron R."/>
            <person name="Moloney N.M."/>
            <person name="Sperisen C."/>
            <person name="Kredics L."/>
            <person name="Vagvoelgyi C."/>
            <person name="Patrignani A."/>
            <person name="Fitzpatrick D."/>
            <person name="Nagy I."/>
            <person name="Doyle S."/>
            <person name="Anderson J.B."/>
            <person name="Grigoriev I.V."/>
            <person name="Gueldener U."/>
            <person name="Muensterkoetter M."/>
            <person name="Nagy L.G."/>
        </authorList>
    </citation>
    <scope>NUCLEOTIDE SEQUENCE [LARGE SCALE GENOMIC DNA]</scope>
    <source>
        <strain evidence="3">Ar21-2</strain>
    </source>
</reference>